<dbReference type="EMBL" id="AEUD01000001">
    <property type="protein sequence ID" value="EGD56811.1"/>
    <property type="molecule type" value="Genomic_DNA"/>
</dbReference>
<evidence type="ECO:0000313" key="4">
    <source>
        <dbReference type="Proteomes" id="UP000035065"/>
    </source>
</evidence>
<keyword evidence="1" id="KW-0238">DNA-binding</keyword>
<proteinExistence type="predicted"/>
<protein>
    <submittedName>
        <fullName evidence="3">Plasmid maintenance system antidote protein, XRE family</fullName>
    </submittedName>
</protein>
<organism evidence="3 4">
    <name type="scientific">Gordonia neofelifaecis NRRL B-59395</name>
    <dbReference type="NCBI Taxonomy" id="644548"/>
    <lineage>
        <taxon>Bacteria</taxon>
        <taxon>Bacillati</taxon>
        <taxon>Actinomycetota</taxon>
        <taxon>Actinomycetes</taxon>
        <taxon>Mycobacteriales</taxon>
        <taxon>Gordoniaceae</taxon>
        <taxon>Gordonia</taxon>
    </lineage>
</organism>
<dbReference type="RefSeq" id="WP_009677376.1">
    <property type="nucleotide sequence ID" value="NZ_AEUD01000001.1"/>
</dbReference>
<dbReference type="AlphaFoldDB" id="F1YEH8"/>
<dbReference type="PANTHER" id="PTHR36924:SF1">
    <property type="entry name" value="ANTITOXIN HIGA-1"/>
    <property type="match status" value="1"/>
</dbReference>
<dbReference type="Pfam" id="PF01381">
    <property type="entry name" value="HTH_3"/>
    <property type="match status" value="1"/>
</dbReference>
<dbReference type="eggNOG" id="COG3093">
    <property type="taxonomic scope" value="Bacteria"/>
</dbReference>
<dbReference type="PROSITE" id="PS50943">
    <property type="entry name" value="HTH_CROC1"/>
    <property type="match status" value="1"/>
</dbReference>
<sequence length="136" mass="14959">MTTTDKIAPIHPGEILMEDFIEGFGITQNKLTVSIGVPPRRINEIVHGKRGITADTALRLAKYFGTSAEFWLNLQSHYDLDRAADRAGEQIASITPCRSRDRQSGSLRIRCGPHRRRSPSPASVCVRCGVAVGTRS</sequence>
<dbReference type="NCBIfam" id="TIGR02607">
    <property type="entry name" value="antidote_HigA"/>
    <property type="match status" value="1"/>
</dbReference>
<dbReference type="CDD" id="cd00093">
    <property type="entry name" value="HTH_XRE"/>
    <property type="match status" value="1"/>
</dbReference>
<dbReference type="STRING" id="644548.SCNU_00495"/>
<dbReference type="Proteomes" id="UP000035065">
    <property type="component" value="Unassembled WGS sequence"/>
</dbReference>
<feature type="domain" description="HTH cro/C1-type" evidence="2">
    <location>
        <begin position="25"/>
        <end position="71"/>
    </location>
</feature>
<evidence type="ECO:0000256" key="1">
    <source>
        <dbReference type="ARBA" id="ARBA00023125"/>
    </source>
</evidence>
<name>F1YEH8_9ACTN</name>
<dbReference type="SMART" id="SM00530">
    <property type="entry name" value="HTH_XRE"/>
    <property type="match status" value="1"/>
</dbReference>
<dbReference type="SUPFAM" id="SSF47413">
    <property type="entry name" value="lambda repressor-like DNA-binding domains"/>
    <property type="match status" value="1"/>
</dbReference>
<keyword evidence="4" id="KW-1185">Reference proteome</keyword>
<dbReference type="InterPro" id="IPR013430">
    <property type="entry name" value="Toxin_antidote_HigA"/>
</dbReference>
<comment type="caution">
    <text evidence="3">The sequence shown here is derived from an EMBL/GenBank/DDBJ whole genome shotgun (WGS) entry which is preliminary data.</text>
</comment>
<accession>F1YEH8</accession>
<evidence type="ECO:0000313" key="3">
    <source>
        <dbReference type="EMBL" id="EGD56811.1"/>
    </source>
</evidence>
<dbReference type="InterPro" id="IPR001387">
    <property type="entry name" value="Cro/C1-type_HTH"/>
</dbReference>
<evidence type="ECO:0000259" key="2">
    <source>
        <dbReference type="PROSITE" id="PS50943"/>
    </source>
</evidence>
<dbReference type="InterPro" id="IPR010982">
    <property type="entry name" value="Lambda_DNA-bd_dom_sf"/>
</dbReference>
<dbReference type="GO" id="GO:0003677">
    <property type="term" value="F:DNA binding"/>
    <property type="evidence" value="ECO:0007669"/>
    <property type="project" value="UniProtKB-KW"/>
</dbReference>
<dbReference type="PANTHER" id="PTHR36924">
    <property type="entry name" value="ANTITOXIN HIGA-1"/>
    <property type="match status" value="1"/>
</dbReference>
<gene>
    <name evidence="3" type="ORF">SCNU_00495</name>
</gene>
<dbReference type="Gene3D" id="1.10.260.40">
    <property type="entry name" value="lambda repressor-like DNA-binding domains"/>
    <property type="match status" value="1"/>
</dbReference>
<reference evidence="3 4" key="1">
    <citation type="journal article" date="2011" name="J. Bacteriol.">
        <title>Draft Genome Sequence of Gordonia neofelifaecis NRRL B-59395, a Cholesterol-Degrading Actinomycete.</title>
        <authorList>
            <person name="Ge F."/>
            <person name="Li W."/>
            <person name="Chen G."/>
            <person name="Liu Y."/>
            <person name="Zhang G."/>
            <person name="Yong B."/>
            <person name="Wang Q."/>
            <person name="Wang N."/>
            <person name="Huang Z."/>
            <person name="Li W."/>
            <person name="Wang J."/>
            <person name="Wu C."/>
            <person name="Xie Q."/>
            <person name="Liu G."/>
        </authorList>
    </citation>
    <scope>NUCLEOTIDE SEQUENCE [LARGE SCALE GENOMIC DNA]</scope>
    <source>
        <strain evidence="3 4">NRRL B-59395</strain>
    </source>
</reference>